<comment type="caution">
    <text evidence="6">The sequence shown here is derived from an EMBL/GenBank/DDBJ whole genome shotgun (WGS) entry which is preliminary data.</text>
</comment>
<keyword evidence="3" id="KW-0698">rRNA processing</keyword>
<evidence type="ECO:0000256" key="5">
    <source>
        <dbReference type="SAM" id="MobiDB-lite"/>
    </source>
</evidence>
<feature type="compositionally biased region" description="Polar residues" evidence="5">
    <location>
        <begin position="540"/>
        <end position="549"/>
    </location>
</feature>
<feature type="compositionally biased region" description="Acidic residues" evidence="5">
    <location>
        <begin position="323"/>
        <end position="333"/>
    </location>
</feature>
<evidence type="ECO:0000256" key="2">
    <source>
        <dbReference type="ARBA" id="ARBA00006374"/>
    </source>
</evidence>
<keyword evidence="4" id="KW-0539">Nucleus</keyword>
<feature type="region of interest" description="Disordered" evidence="5">
    <location>
        <begin position="467"/>
        <end position="549"/>
    </location>
</feature>
<dbReference type="InterPro" id="IPR016024">
    <property type="entry name" value="ARM-type_fold"/>
</dbReference>
<dbReference type="InterPro" id="IPR010301">
    <property type="entry name" value="RRP1"/>
</dbReference>
<proteinExistence type="inferred from homology"/>
<evidence type="ECO:0008006" key="8">
    <source>
        <dbReference type="Google" id="ProtNLM"/>
    </source>
</evidence>
<dbReference type="PANTHER" id="PTHR13026:SF0">
    <property type="entry name" value="RIBOSOMAL RNA PROCESSING 1B"/>
    <property type="match status" value="1"/>
</dbReference>
<reference evidence="6 7" key="1">
    <citation type="submission" date="2023-04" db="EMBL/GenBank/DDBJ databases">
        <title>Genome of Basidiobolus ranarum AG-B5.</title>
        <authorList>
            <person name="Stajich J.E."/>
            <person name="Carter-House D."/>
            <person name="Gryganskyi A."/>
        </authorList>
    </citation>
    <scope>NUCLEOTIDE SEQUENCE [LARGE SCALE GENOMIC DNA]</scope>
    <source>
        <strain evidence="6 7">AG-B5</strain>
    </source>
</reference>
<evidence type="ECO:0000256" key="1">
    <source>
        <dbReference type="ARBA" id="ARBA00004123"/>
    </source>
</evidence>
<organism evidence="6 7">
    <name type="scientific">Basidiobolus ranarum</name>
    <dbReference type="NCBI Taxonomy" id="34480"/>
    <lineage>
        <taxon>Eukaryota</taxon>
        <taxon>Fungi</taxon>
        <taxon>Fungi incertae sedis</taxon>
        <taxon>Zoopagomycota</taxon>
        <taxon>Entomophthoromycotina</taxon>
        <taxon>Basidiobolomycetes</taxon>
        <taxon>Basidiobolales</taxon>
        <taxon>Basidiobolaceae</taxon>
        <taxon>Basidiobolus</taxon>
    </lineage>
</organism>
<evidence type="ECO:0000313" key="7">
    <source>
        <dbReference type="Proteomes" id="UP001479436"/>
    </source>
</evidence>
<protein>
    <recommendedName>
        <fullName evidence="8">Nop52-domain-containing protein</fullName>
    </recommendedName>
</protein>
<evidence type="ECO:0000256" key="4">
    <source>
        <dbReference type="ARBA" id="ARBA00023242"/>
    </source>
</evidence>
<dbReference type="Pfam" id="PF05997">
    <property type="entry name" value="Nop52"/>
    <property type="match status" value="1"/>
</dbReference>
<evidence type="ECO:0000313" key="6">
    <source>
        <dbReference type="EMBL" id="KAK9728235.1"/>
    </source>
</evidence>
<feature type="compositionally biased region" description="Acidic residues" evidence="5">
    <location>
        <begin position="285"/>
        <end position="296"/>
    </location>
</feature>
<dbReference type="Proteomes" id="UP001479436">
    <property type="component" value="Unassembled WGS sequence"/>
</dbReference>
<feature type="compositionally biased region" description="Polar residues" evidence="5">
    <location>
        <begin position="488"/>
        <end position="507"/>
    </location>
</feature>
<comment type="similarity">
    <text evidence="2">Belongs to the RRP1 family.</text>
</comment>
<dbReference type="PANTHER" id="PTHR13026">
    <property type="entry name" value="NNP-1 PROTEIN NOVEL NUCLEAR PROTEIN 1 NOP52"/>
    <property type="match status" value="1"/>
</dbReference>
<feature type="region of interest" description="Disordered" evidence="5">
    <location>
        <begin position="285"/>
        <end position="333"/>
    </location>
</feature>
<gene>
    <name evidence="6" type="ORF">K7432_001179</name>
</gene>
<accession>A0ABR2WA16</accession>
<dbReference type="SUPFAM" id="SSF48371">
    <property type="entry name" value="ARM repeat"/>
    <property type="match status" value="1"/>
</dbReference>
<dbReference type="EMBL" id="JASJQH010006900">
    <property type="protein sequence ID" value="KAK9728235.1"/>
    <property type="molecule type" value="Genomic_DNA"/>
</dbReference>
<evidence type="ECO:0000256" key="3">
    <source>
        <dbReference type="ARBA" id="ARBA00022552"/>
    </source>
</evidence>
<sequence>MTTTQPVSNSFAKRLAHTDKAIRDKAVKALGKWLSSREELDQLELLKLWKGLFYCFWMSDKPLVQQQLSNTLATMVLNLPSTVAIPFVKAFWEIIVREWNGIDRYRLDKFYLLLRRYVHFTLVFLMKNEWDSELVDQYVDMMKNGVFCPGNAQIPVSVRLHVSDLFLEELEKVVPEEQREQIPMEKLLFPFFHFVSRNPNKLVFTRMQENIFRPLLERMTQLDSEEEEQKSVYNYQSIAQSLVEIMADPETTGIKRRRIKKFLSGFSGSVDLENATEMEGVDSMDIEEEEEEEEEIQVVQPTKKELKKRKRQKNEQAPVEEAAPMEEAEIVDEVVSEPVSVKENKKKKKQKVVEIPVETPTEVVAEPVKETKKKKKQQVEVNSMEVESVEETTVTEEVSQPIKAKASKKQKKQKVVEETVQQVVDEISEEIAVTEEPVKKVSKKSKKQKIVETEVVEETAVVEAPIKKSKKKVKAEEVSTPKPVEPSTPISNASKKSVQWGLENNSVKRFKKQLPVSPKPSPVSSDRKPIKSALKKSKRSFISITKSST</sequence>
<keyword evidence="7" id="KW-1185">Reference proteome</keyword>
<name>A0ABR2WA16_9FUNG</name>
<comment type="subcellular location">
    <subcellularLocation>
        <location evidence="1">Nucleus</location>
    </subcellularLocation>
</comment>
<feature type="region of interest" description="Disordered" evidence="5">
    <location>
        <begin position="369"/>
        <end position="411"/>
    </location>
</feature>